<gene>
    <name evidence="10 11" type="primary">LOC115461023</name>
</gene>
<dbReference type="GO" id="GO:0016020">
    <property type="term" value="C:membrane"/>
    <property type="evidence" value="ECO:0007669"/>
    <property type="project" value="UniProtKB-SubCell"/>
</dbReference>
<evidence type="ECO:0000256" key="4">
    <source>
        <dbReference type="ARBA" id="ARBA00022692"/>
    </source>
</evidence>
<evidence type="ECO:0000313" key="10">
    <source>
        <dbReference type="RefSeq" id="XP_030046401.1"/>
    </source>
</evidence>
<name>A0A6P7WTA6_9AMPH</name>
<dbReference type="InterPro" id="IPR002213">
    <property type="entry name" value="UDP_glucos_trans"/>
</dbReference>
<dbReference type="FunFam" id="3.40.50.2000:FF:000001">
    <property type="entry name" value="UDP-glucuronosyltransferase"/>
    <property type="match status" value="1"/>
</dbReference>
<proteinExistence type="inferred from homology"/>
<dbReference type="Gene3D" id="3.40.50.2000">
    <property type="entry name" value="Glycogen Phosphorylase B"/>
    <property type="match status" value="2"/>
</dbReference>
<dbReference type="RefSeq" id="XP_030046401.1">
    <property type="nucleotide sequence ID" value="XM_030190541.1"/>
</dbReference>
<dbReference type="InterPro" id="IPR035595">
    <property type="entry name" value="UDP_glycos_trans_CS"/>
</dbReference>
<evidence type="ECO:0000256" key="3">
    <source>
        <dbReference type="ARBA" id="ARBA00022679"/>
    </source>
</evidence>
<keyword evidence="9" id="KW-1185">Reference proteome</keyword>
<evidence type="ECO:0000256" key="8">
    <source>
        <dbReference type="RuleBase" id="RU362059"/>
    </source>
</evidence>
<dbReference type="OrthoDB" id="5835829at2759"/>
<dbReference type="InterPro" id="IPR050271">
    <property type="entry name" value="UDP-glycosyltransferase"/>
</dbReference>
<keyword evidence="5 8" id="KW-1133">Transmembrane helix</keyword>
<dbReference type="RefSeq" id="XP_030046402.1">
    <property type="nucleotide sequence ID" value="XM_030190542.1"/>
</dbReference>
<dbReference type="PANTHER" id="PTHR48043:SF140">
    <property type="entry name" value="UDP-GLUCURONOSYLTRANSFERASE 2A1"/>
    <property type="match status" value="1"/>
</dbReference>
<feature type="transmembrane region" description="Helical" evidence="8">
    <location>
        <begin position="500"/>
        <end position="524"/>
    </location>
</feature>
<comment type="catalytic activity">
    <reaction evidence="8">
        <text>glucuronate acceptor + UDP-alpha-D-glucuronate = acceptor beta-D-glucuronoside + UDP + H(+)</text>
        <dbReference type="Rhea" id="RHEA:21032"/>
        <dbReference type="ChEBI" id="CHEBI:15378"/>
        <dbReference type="ChEBI" id="CHEBI:58052"/>
        <dbReference type="ChEBI" id="CHEBI:58223"/>
        <dbReference type="ChEBI" id="CHEBI:132367"/>
        <dbReference type="ChEBI" id="CHEBI:132368"/>
        <dbReference type="EC" id="2.4.1.17"/>
    </reaction>
</comment>
<evidence type="ECO:0000313" key="11">
    <source>
        <dbReference type="RefSeq" id="XP_030046402.1"/>
    </source>
</evidence>
<dbReference type="KEGG" id="muo:115461023"/>
<protein>
    <recommendedName>
        <fullName evidence="8">UDP-glucuronosyltransferase</fullName>
        <ecNumber evidence="8">2.4.1.17</ecNumber>
    </recommendedName>
</protein>
<sequence>MSISTRSIGPEKLICLVIFQLVLSRTVLSGNVLIWPTEGSHWLNVKVIIKELINRGHNVTVLVSSASPYVNPKNTTSALHYEVFQVPFDKVYMHSIIDGMVNLWVYEKPEMSFWQFYKRLSVWAGKMNHVNRHICDAVLKNKDLMQQLERRKIDVVLSDPIFLCGDLVAISLGVPYLYSLRFTPGSTVERNCAQMPTPPSYVPAVLSEMGDTMSLMERMWNIVLYTLQDLIFQSLYGHWDQYYSQILGKPTTFCEIMGKAEIWLIRTYWDFEYPRPFLPNFEFVGGLHCQPAKPLPEDMEKFVQSSGEHGIVVFSLGSMVKNLSIEKANIIGTALSKIPQKVLWRYSGKTPETLGPNTKLYDWLPQNDLLGHPKTKAFIAHGGTNGIYEAIYHGIPMVGIPLFVDQPDNMAHMKAKGMAVVLNFNTFEAQDLVDALNTVINNPIYKENAMKLSQIQHDQPIKPLDRAVFWIEFVMRQKGAKHLRPASHHLTWYQYHCLDVIAFLILCLAVFLIVSIKCCSFCFGKRKRVVKKKRE</sequence>
<dbReference type="SUPFAM" id="SSF53756">
    <property type="entry name" value="UDP-Glycosyltransferase/glycogen phosphorylase"/>
    <property type="match status" value="1"/>
</dbReference>
<dbReference type="GO" id="GO:0015020">
    <property type="term" value="F:glucuronosyltransferase activity"/>
    <property type="evidence" value="ECO:0007669"/>
    <property type="project" value="UniProtKB-EC"/>
</dbReference>
<accession>A0A6P7WTA6</accession>
<keyword evidence="2 7" id="KW-0328">Glycosyltransferase</keyword>
<evidence type="ECO:0000256" key="2">
    <source>
        <dbReference type="ARBA" id="ARBA00022676"/>
    </source>
</evidence>
<dbReference type="EC" id="2.4.1.17" evidence="8"/>
<dbReference type="GeneID" id="115461023"/>
<dbReference type="CDD" id="cd03784">
    <property type="entry name" value="GT1_Gtf-like"/>
    <property type="match status" value="1"/>
</dbReference>
<evidence type="ECO:0000256" key="5">
    <source>
        <dbReference type="ARBA" id="ARBA00022989"/>
    </source>
</evidence>
<dbReference type="Pfam" id="PF00201">
    <property type="entry name" value="UDPGT"/>
    <property type="match status" value="1"/>
</dbReference>
<evidence type="ECO:0000313" key="9">
    <source>
        <dbReference type="Proteomes" id="UP000515156"/>
    </source>
</evidence>
<reference evidence="10 11" key="1">
    <citation type="submission" date="2025-04" db="UniProtKB">
        <authorList>
            <consortium name="RefSeq"/>
        </authorList>
    </citation>
    <scope>IDENTIFICATION</scope>
</reference>
<keyword evidence="4 8" id="KW-0812">Transmembrane</keyword>
<comment type="similarity">
    <text evidence="1 7">Belongs to the UDP-glycosyltransferase family.</text>
</comment>
<evidence type="ECO:0000256" key="1">
    <source>
        <dbReference type="ARBA" id="ARBA00009995"/>
    </source>
</evidence>
<keyword evidence="3 7" id="KW-0808">Transferase</keyword>
<dbReference type="Proteomes" id="UP000515156">
    <property type="component" value="Chromosome 2"/>
</dbReference>
<organism evidence="9 11">
    <name type="scientific">Microcaecilia unicolor</name>
    <dbReference type="NCBI Taxonomy" id="1415580"/>
    <lineage>
        <taxon>Eukaryota</taxon>
        <taxon>Metazoa</taxon>
        <taxon>Chordata</taxon>
        <taxon>Craniata</taxon>
        <taxon>Vertebrata</taxon>
        <taxon>Euteleostomi</taxon>
        <taxon>Amphibia</taxon>
        <taxon>Gymnophiona</taxon>
        <taxon>Siphonopidae</taxon>
        <taxon>Microcaecilia</taxon>
    </lineage>
</organism>
<dbReference type="PANTHER" id="PTHR48043">
    <property type="entry name" value="EG:EG0003.4 PROTEIN-RELATED"/>
    <property type="match status" value="1"/>
</dbReference>
<evidence type="ECO:0000256" key="7">
    <source>
        <dbReference type="RuleBase" id="RU003718"/>
    </source>
</evidence>
<evidence type="ECO:0000256" key="6">
    <source>
        <dbReference type="ARBA" id="ARBA00023136"/>
    </source>
</evidence>
<comment type="subcellular location">
    <subcellularLocation>
        <location evidence="8">Membrane</location>
        <topology evidence="8">Single-pass membrane protein</topology>
    </subcellularLocation>
</comment>
<dbReference type="PROSITE" id="PS00375">
    <property type="entry name" value="UDPGT"/>
    <property type="match status" value="1"/>
</dbReference>
<dbReference type="AlphaFoldDB" id="A0A6P7WTA6"/>
<keyword evidence="6 8" id="KW-0472">Membrane</keyword>
<dbReference type="FunFam" id="3.40.50.2000:FF:000081">
    <property type="entry name" value="UDP-glucuronosyltransferase 2A2"/>
    <property type="match status" value="1"/>
</dbReference>